<dbReference type="PROSITE" id="PS50044">
    <property type="entry name" value="SIGMA54_3"/>
    <property type="match status" value="1"/>
</dbReference>
<dbReference type="InterPro" id="IPR007634">
    <property type="entry name" value="RNA_pol_sigma_54_DNA-bd"/>
</dbReference>
<evidence type="ECO:0000256" key="4">
    <source>
        <dbReference type="ARBA" id="ARBA00022695"/>
    </source>
</evidence>
<evidence type="ECO:0000256" key="8">
    <source>
        <dbReference type="ARBA" id="ARBA00023163"/>
    </source>
</evidence>
<dbReference type="Gene3D" id="1.10.10.1330">
    <property type="entry name" value="RNA polymerase sigma-54 factor, core-binding domain"/>
    <property type="match status" value="1"/>
</dbReference>
<dbReference type="NCBIfam" id="TIGR02395">
    <property type="entry name" value="rpoN_sigma"/>
    <property type="match status" value="1"/>
</dbReference>
<dbReference type="PROSITE" id="PS00718">
    <property type="entry name" value="SIGMA54_2"/>
    <property type="match status" value="1"/>
</dbReference>
<keyword evidence="8" id="KW-0804">Transcription</keyword>
<keyword evidence="5" id="KW-0805">Transcription regulation</keyword>
<evidence type="ECO:0000256" key="1">
    <source>
        <dbReference type="ARBA" id="ARBA00008798"/>
    </source>
</evidence>
<keyword evidence="7" id="KW-0238">DNA-binding</keyword>
<dbReference type="InterPro" id="IPR000394">
    <property type="entry name" value="RNA_pol_sigma_54"/>
</dbReference>
<keyword evidence="12" id="KW-1185">Reference proteome</keyword>
<dbReference type="InterPro" id="IPR007046">
    <property type="entry name" value="RNA_pol_sigma_54_core-bd"/>
</dbReference>
<dbReference type="Pfam" id="PF04963">
    <property type="entry name" value="Sigma54_CBD"/>
    <property type="match status" value="1"/>
</dbReference>
<reference evidence="11 12" key="1">
    <citation type="submission" date="2024-03" db="EMBL/GenBank/DDBJ databases">
        <title>Ignisphaera cupida sp. nov., a hyperthermophilic hydrolytic archaeon from a hot spring of Kamchatka, and proposal of Ignisphaeraceae fam. nov.</title>
        <authorList>
            <person name="Podosokorskaya O.A."/>
            <person name="Elcheninov A.G."/>
            <person name="Maltseva A.I."/>
            <person name="Zayulina K.S."/>
            <person name="Novikov A."/>
            <person name="Merkel A.Y."/>
        </authorList>
    </citation>
    <scope>NUCLEOTIDE SEQUENCE [LARGE SCALE GENOMIC DNA]</scope>
    <source>
        <strain evidence="11 12">38H-sp</strain>
    </source>
</reference>
<dbReference type="PRINTS" id="PR00045">
    <property type="entry name" value="SIGMA54FCT"/>
</dbReference>
<evidence type="ECO:0000256" key="6">
    <source>
        <dbReference type="ARBA" id="ARBA00023082"/>
    </source>
</evidence>
<dbReference type="Pfam" id="PF04552">
    <property type="entry name" value="Sigma54_DBD"/>
    <property type="match status" value="1"/>
</dbReference>
<keyword evidence="6" id="KW-0731">Sigma factor</keyword>
<protein>
    <submittedName>
        <fullName evidence="11">RNA polymerase factor sigma-54</fullName>
    </submittedName>
</protein>
<evidence type="ECO:0000313" key="11">
    <source>
        <dbReference type="EMBL" id="MEM5947278.1"/>
    </source>
</evidence>
<evidence type="ECO:0000256" key="5">
    <source>
        <dbReference type="ARBA" id="ARBA00023015"/>
    </source>
</evidence>
<comment type="similarity">
    <text evidence="1">Belongs to the sigma-54 factor family.</text>
</comment>
<comment type="caution">
    <text evidence="11">The sequence shown here is derived from an EMBL/GenBank/DDBJ whole genome shotgun (WGS) entry which is preliminary data.</text>
</comment>
<dbReference type="Gene3D" id="1.10.10.60">
    <property type="entry name" value="Homeodomain-like"/>
    <property type="match status" value="1"/>
</dbReference>
<dbReference type="Pfam" id="PF00309">
    <property type="entry name" value="Sigma54_AID"/>
    <property type="match status" value="1"/>
</dbReference>
<name>A0ABU9U9E0_9SPIR</name>
<dbReference type="PANTHER" id="PTHR32248">
    <property type="entry name" value="RNA POLYMERASE SIGMA-54 FACTOR"/>
    <property type="match status" value="1"/>
</dbReference>
<gene>
    <name evidence="11" type="primary">rpoN</name>
    <name evidence="11" type="ORF">WKV44_01850</name>
</gene>
<evidence type="ECO:0000259" key="9">
    <source>
        <dbReference type="Pfam" id="PF04552"/>
    </source>
</evidence>
<dbReference type="RefSeq" id="WP_420068727.1">
    <property type="nucleotide sequence ID" value="NZ_JBCHKQ010000001.1"/>
</dbReference>
<evidence type="ECO:0000256" key="3">
    <source>
        <dbReference type="ARBA" id="ARBA00022679"/>
    </source>
</evidence>
<keyword evidence="2" id="KW-0240">DNA-directed RNA polymerase</keyword>
<dbReference type="EMBL" id="JBCHKQ010000001">
    <property type="protein sequence ID" value="MEM5947278.1"/>
    <property type="molecule type" value="Genomic_DNA"/>
</dbReference>
<feature type="domain" description="RNA polymerase sigma factor 54 core-binding" evidence="10">
    <location>
        <begin position="98"/>
        <end position="280"/>
    </location>
</feature>
<dbReference type="PANTHER" id="PTHR32248:SF4">
    <property type="entry name" value="RNA POLYMERASE SIGMA-54 FACTOR"/>
    <property type="match status" value="1"/>
</dbReference>
<evidence type="ECO:0000259" key="10">
    <source>
        <dbReference type="Pfam" id="PF04963"/>
    </source>
</evidence>
<dbReference type="PIRSF" id="PIRSF000774">
    <property type="entry name" value="RpoN"/>
    <property type="match status" value="1"/>
</dbReference>
<dbReference type="Proteomes" id="UP001466331">
    <property type="component" value="Unassembled WGS sequence"/>
</dbReference>
<proteinExistence type="inferred from homology"/>
<organism evidence="11 12">
    <name type="scientific">Rarispira pelagica</name>
    <dbReference type="NCBI Taxonomy" id="3141764"/>
    <lineage>
        <taxon>Bacteria</taxon>
        <taxon>Pseudomonadati</taxon>
        <taxon>Spirochaetota</taxon>
        <taxon>Spirochaetia</taxon>
        <taxon>Winmispirales</taxon>
        <taxon>Winmispiraceae</taxon>
        <taxon>Rarispira</taxon>
    </lineage>
</organism>
<keyword evidence="4" id="KW-0548">Nucleotidyltransferase</keyword>
<dbReference type="InterPro" id="IPR038709">
    <property type="entry name" value="RpoN_core-bd_sf"/>
</dbReference>
<evidence type="ECO:0000313" key="12">
    <source>
        <dbReference type="Proteomes" id="UP001466331"/>
    </source>
</evidence>
<evidence type="ECO:0000256" key="2">
    <source>
        <dbReference type="ARBA" id="ARBA00022478"/>
    </source>
</evidence>
<evidence type="ECO:0000256" key="7">
    <source>
        <dbReference type="ARBA" id="ARBA00023125"/>
    </source>
</evidence>
<keyword evidence="3" id="KW-0808">Transferase</keyword>
<accession>A0ABU9U9E0</accession>
<feature type="domain" description="RNA polymerase sigma factor 54 DNA-binding" evidence="9">
    <location>
        <begin position="295"/>
        <end position="455"/>
    </location>
</feature>
<sequence>MQSQRNLLTQTQKLTLTPQLLQSIQILHLPLADLRQMIYEQVEINPALEIKEEKGELSLDAAKEQPENYEYFEDSSDPGFSHSSNTEEDSRRMFLEGAFAAGTSLHEHLIWQLRLRKDLSEKEIEIGELIINNLDERGFHIEEPSKLVKTEQEKKIAEKLIGIIQELDPQGCATKDYVESLIIQARLRGDAPEILEDVLGKYLSLLEKGKYKEIAKKLRVGTDEVLECLTYIKLLNPFPGILYSASKPHYVIPDLEVKNENGSLVIIINDEEIPVLGINDFFASIKNSDSKEVKKFVKEKVREAEIFINSIYNRNSTLLKVARAIVEFQRDFFIRGPQYLAPLTLKDVAETVEMHETTISRVTTNKYVQTEWGIFELKHFFTNSISGSGSGGSRYSKESVKHIIRDIIEEEVKKSGKSLSDSKLAELLKKRGISIARRTVAKYRKELNIRSSFERESLRRIHED</sequence>